<dbReference type="Proteomes" id="UP000442714">
    <property type="component" value="Unassembled WGS sequence"/>
</dbReference>
<organism evidence="1 2">
    <name type="scientific">Pontixanthobacter aquaemixtae</name>
    <dbReference type="NCBI Taxonomy" id="1958940"/>
    <lineage>
        <taxon>Bacteria</taxon>
        <taxon>Pseudomonadati</taxon>
        <taxon>Pseudomonadota</taxon>
        <taxon>Alphaproteobacteria</taxon>
        <taxon>Sphingomonadales</taxon>
        <taxon>Erythrobacteraceae</taxon>
        <taxon>Pontixanthobacter</taxon>
    </lineage>
</organism>
<evidence type="ECO:0000313" key="2">
    <source>
        <dbReference type="Proteomes" id="UP000442714"/>
    </source>
</evidence>
<evidence type="ECO:0000313" key="1">
    <source>
        <dbReference type="EMBL" id="MXO89644.1"/>
    </source>
</evidence>
<dbReference type="EMBL" id="WTYX01000001">
    <property type="protein sequence ID" value="MXO89644.1"/>
    <property type="molecule type" value="Genomic_DNA"/>
</dbReference>
<keyword evidence="2" id="KW-1185">Reference proteome</keyword>
<gene>
    <name evidence="1" type="ORF">GRI41_02300</name>
</gene>
<proteinExistence type="predicted"/>
<dbReference type="RefSeq" id="WP_160603043.1">
    <property type="nucleotide sequence ID" value="NZ_WTYX01000001.1"/>
</dbReference>
<accession>A0A844ZQ18</accession>
<sequence>MKKLFPIVLLALAGCSAFEGDGPSYGREEAIAGAAFRAEALEVYAKLNPVCPFTENVDQLARYDALNARYEALGKWVAKTPFAIDLAIAEGNFKHYWSVNSAECGPTDTEESMAAFDAELATADQRLSALEKMAGMI</sequence>
<dbReference type="PROSITE" id="PS51257">
    <property type="entry name" value="PROKAR_LIPOPROTEIN"/>
    <property type="match status" value="1"/>
</dbReference>
<comment type="caution">
    <text evidence="1">The sequence shown here is derived from an EMBL/GenBank/DDBJ whole genome shotgun (WGS) entry which is preliminary data.</text>
</comment>
<reference evidence="1 2" key="1">
    <citation type="submission" date="2019-12" db="EMBL/GenBank/DDBJ databases">
        <title>Genomic-based taxomic classification of the family Erythrobacteraceae.</title>
        <authorList>
            <person name="Xu L."/>
        </authorList>
    </citation>
    <scope>NUCLEOTIDE SEQUENCE [LARGE SCALE GENOMIC DNA]</scope>
    <source>
        <strain evidence="1 2">KCTC 52763</strain>
    </source>
</reference>
<name>A0A844ZQ18_9SPHN</name>
<protein>
    <submittedName>
        <fullName evidence="1">Uncharacterized protein</fullName>
    </submittedName>
</protein>
<dbReference type="OrthoDB" id="9846494at2"/>
<dbReference type="AlphaFoldDB" id="A0A844ZQ18"/>